<dbReference type="PANTHER" id="PTHR47649">
    <property type="entry name" value="RIBONUCLEASE D"/>
    <property type="match status" value="1"/>
</dbReference>
<accession>A0ABT4QDW1</accession>
<comment type="caution">
    <text evidence="2">The sequence shown here is derived from an EMBL/GenBank/DDBJ whole genome shotgun (WGS) entry which is preliminary data.</text>
</comment>
<dbReference type="EMBL" id="JAQAGZ010000015">
    <property type="protein sequence ID" value="MCZ8515059.1"/>
    <property type="molecule type" value="Genomic_DNA"/>
</dbReference>
<dbReference type="Gene3D" id="3.30.420.10">
    <property type="entry name" value="Ribonuclease H-like superfamily/Ribonuclease H"/>
    <property type="match status" value="1"/>
</dbReference>
<keyword evidence="3" id="KW-1185">Reference proteome</keyword>
<proteinExistence type="predicted"/>
<evidence type="ECO:0000259" key="1">
    <source>
        <dbReference type="SMART" id="SM00474"/>
    </source>
</evidence>
<dbReference type="InterPro" id="IPR012337">
    <property type="entry name" value="RNaseH-like_sf"/>
</dbReference>
<dbReference type="PANTHER" id="PTHR47649:SF1">
    <property type="entry name" value="RIBONUCLEASE D"/>
    <property type="match status" value="1"/>
</dbReference>
<dbReference type="RefSeq" id="WP_269883587.1">
    <property type="nucleotide sequence ID" value="NZ_JAQAGZ010000015.1"/>
</dbReference>
<name>A0ABT4QDW1_9BACL</name>
<sequence length="194" mass="21915">MLSTGRELLIFPQDELDLKTQLAKLKSIKCVGVDSETTGLDPFVHELRLVQLAAEGYPVLVIDVRELDAQDLHALQDFLAGPTVKILHNAKFDLKFLLKAHLPVGGQLFDTMIAAQLLRSVSGLYRYGLEDLAEHHLGIRLNKENQTSDWSGILTLEQIRYAAEDACILPRLRDVLVKELKRYRLIDVAKLEFD</sequence>
<dbReference type="Pfam" id="PF01612">
    <property type="entry name" value="DNA_pol_A_exo1"/>
    <property type="match status" value="1"/>
</dbReference>
<evidence type="ECO:0000313" key="2">
    <source>
        <dbReference type="EMBL" id="MCZ8515059.1"/>
    </source>
</evidence>
<protein>
    <recommendedName>
        <fullName evidence="1">3'-5' exonuclease domain-containing protein</fullName>
    </recommendedName>
</protein>
<dbReference type="InterPro" id="IPR036397">
    <property type="entry name" value="RNaseH_sf"/>
</dbReference>
<gene>
    <name evidence="2" type="ORF">O9H85_22070</name>
</gene>
<dbReference type="InterPro" id="IPR051086">
    <property type="entry name" value="RNase_D-like"/>
</dbReference>
<organism evidence="2 3">
    <name type="scientific">Paenibacillus gyeongsangnamensis</name>
    <dbReference type="NCBI Taxonomy" id="3388067"/>
    <lineage>
        <taxon>Bacteria</taxon>
        <taxon>Bacillati</taxon>
        <taxon>Bacillota</taxon>
        <taxon>Bacilli</taxon>
        <taxon>Bacillales</taxon>
        <taxon>Paenibacillaceae</taxon>
        <taxon>Paenibacillus</taxon>
    </lineage>
</organism>
<dbReference type="InterPro" id="IPR002562">
    <property type="entry name" value="3'-5'_exonuclease_dom"/>
</dbReference>
<evidence type="ECO:0000313" key="3">
    <source>
        <dbReference type="Proteomes" id="UP001527882"/>
    </source>
</evidence>
<reference evidence="2 3" key="1">
    <citation type="submission" date="2022-12" db="EMBL/GenBank/DDBJ databases">
        <title>Draft genome sequence of Paenibacillus sp. dW9.</title>
        <authorList>
            <person name="Choi E.-W."/>
            <person name="Kim D.-U."/>
        </authorList>
    </citation>
    <scope>NUCLEOTIDE SEQUENCE [LARGE SCALE GENOMIC DNA]</scope>
    <source>
        <strain evidence="3">dW9</strain>
    </source>
</reference>
<dbReference type="SMART" id="SM00474">
    <property type="entry name" value="35EXOc"/>
    <property type="match status" value="1"/>
</dbReference>
<dbReference type="Proteomes" id="UP001527882">
    <property type="component" value="Unassembled WGS sequence"/>
</dbReference>
<feature type="domain" description="3'-5' exonuclease" evidence="1">
    <location>
        <begin position="6"/>
        <end position="181"/>
    </location>
</feature>
<dbReference type="SUPFAM" id="SSF53098">
    <property type="entry name" value="Ribonuclease H-like"/>
    <property type="match status" value="1"/>
</dbReference>